<gene>
    <name evidence="1" type="ORF">E2R57_05060</name>
</gene>
<dbReference type="OrthoDB" id="4948183at2"/>
<sequence length="103" mass="10771">MTVSAPAANCNPRYGTDARIQVIVTDAKGVEVVNTTAPMGDAGEFTYAFTVPADMPVGKATVTAMPYAIDWCDDTGKNNRAGGATDLIRTSCVMPVETLTITP</sequence>
<protein>
    <submittedName>
        <fullName evidence="1">Uncharacterized protein</fullName>
    </submittedName>
</protein>
<proteinExistence type="predicted"/>
<accession>A0A4R5Y8E4</accession>
<organism evidence="1 2">
    <name type="scientific">Arthrobacter nitrophenolicus</name>
    <dbReference type="NCBI Taxonomy" id="683150"/>
    <lineage>
        <taxon>Bacteria</taxon>
        <taxon>Bacillati</taxon>
        <taxon>Actinomycetota</taxon>
        <taxon>Actinomycetes</taxon>
        <taxon>Micrococcales</taxon>
        <taxon>Micrococcaceae</taxon>
        <taxon>Arthrobacter</taxon>
    </lineage>
</organism>
<dbReference type="AlphaFoldDB" id="A0A4R5Y8E4"/>
<dbReference type="EMBL" id="SMZQ01000002">
    <property type="protein sequence ID" value="TDL40107.1"/>
    <property type="molecule type" value="Genomic_DNA"/>
</dbReference>
<dbReference type="Proteomes" id="UP000294621">
    <property type="component" value="Unassembled WGS sequence"/>
</dbReference>
<name>A0A4R5Y8E4_9MICC</name>
<comment type="caution">
    <text evidence="1">The sequence shown here is derived from an EMBL/GenBank/DDBJ whole genome shotgun (WGS) entry which is preliminary data.</text>
</comment>
<evidence type="ECO:0000313" key="2">
    <source>
        <dbReference type="Proteomes" id="UP000294621"/>
    </source>
</evidence>
<evidence type="ECO:0000313" key="1">
    <source>
        <dbReference type="EMBL" id="TDL40107.1"/>
    </source>
</evidence>
<reference evidence="1 2" key="1">
    <citation type="submission" date="2019-03" db="EMBL/GenBank/DDBJ databases">
        <title>Genome Sequencing and Assembly of Various Microbes Isolated from Partially Reclaimed Soil and Acid Mine Drainage (AMD) Site.</title>
        <authorList>
            <person name="Steinbock B."/>
            <person name="Bechtold R."/>
            <person name="Sevigny J.L."/>
            <person name="Thomas D."/>
            <person name="Cuthill L.R."/>
            <person name="Aveiro Johannsen E.J."/>
            <person name="Thomas K."/>
            <person name="Ghosh A."/>
        </authorList>
    </citation>
    <scope>NUCLEOTIDE SEQUENCE [LARGE SCALE GENOMIC DNA]</scope>
    <source>
        <strain evidence="1 2">S-A1</strain>
    </source>
</reference>